<dbReference type="AlphaFoldDB" id="A0A2Z4G801"/>
<evidence type="ECO:0000256" key="1">
    <source>
        <dbReference type="SAM" id="Phobius"/>
    </source>
</evidence>
<keyword evidence="2" id="KW-0732">Signal</keyword>
<keyword evidence="1" id="KW-1133">Transmembrane helix</keyword>
<dbReference type="OrthoDB" id="1177179at2"/>
<proteinExistence type="predicted"/>
<evidence type="ECO:0000313" key="4">
    <source>
        <dbReference type="Proteomes" id="UP000249873"/>
    </source>
</evidence>
<feature type="transmembrane region" description="Helical" evidence="1">
    <location>
        <begin position="185"/>
        <end position="202"/>
    </location>
</feature>
<accession>A0A2Z4G801</accession>
<dbReference type="EMBL" id="CP029480">
    <property type="protein sequence ID" value="AWV97302.1"/>
    <property type="molecule type" value="Genomic_DNA"/>
</dbReference>
<dbReference type="RefSeq" id="WP_111370404.1">
    <property type="nucleotide sequence ID" value="NZ_CP029480.1"/>
</dbReference>
<organism evidence="3 4">
    <name type="scientific">Arcticibacterium luteifluviistationis</name>
    <dbReference type="NCBI Taxonomy" id="1784714"/>
    <lineage>
        <taxon>Bacteria</taxon>
        <taxon>Pseudomonadati</taxon>
        <taxon>Bacteroidota</taxon>
        <taxon>Cytophagia</taxon>
        <taxon>Cytophagales</taxon>
        <taxon>Leadbetterellaceae</taxon>
        <taxon>Arcticibacterium</taxon>
    </lineage>
</organism>
<evidence type="ECO:0000256" key="2">
    <source>
        <dbReference type="SAM" id="SignalP"/>
    </source>
</evidence>
<name>A0A2Z4G801_9BACT</name>
<protein>
    <submittedName>
        <fullName evidence="3">Uncharacterized protein</fullName>
    </submittedName>
</protein>
<feature type="chain" id="PRO_5016347229" evidence="2">
    <location>
        <begin position="25"/>
        <end position="211"/>
    </location>
</feature>
<sequence length="211" mass="24150">MHFKKAFIKLFVFSLILVSKITFAHQPDLSNIIISKTDNGQVILQINSSLTAFQQEVNFIHGEGAYKTPEEFQEMVINHFRNSFSFIVNGNDTLQVKNPQVFLGHETKLIAEIIGLPEDISAINFKAELFKDIHNNQSIVIFLLDGFPTEKYGLADDNSHQINIKLEEGYWHDSKTENAGFNLKYLLYLLIPLVAGLLFYFIKNRKTTKPL</sequence>
<dbReference type="Proteomes" id="UP000249873">
    <property type="component" value="Chromosome"/>
</dbReference>
<evidence type="ECO:0000313" key="3">
    <source>
        <dbReference type="EMBL" id="AWV97302.1"/>
    </source>
</evidence>
<keyword evidence="1" id="KW-0472">Membrane</keyword>
<dbReference type="KEGG" id="als:DJ013_03600"/>
<feature type="signal peptide" evidence="2">
    <location>
        <begin position="1"/>
        <end position="24"/>
    </location>
</feature>
<keyword evidence="4" id="KW-1185">Reference proteome</keyword>
<gene>
    <name evidence="3" type="ORF">DJ013_03600</name>
</gene>
<reference evidence="3 4" key="1">
    <citation type="submission" date="2018-05" db="EMBL/GenBank/DDBJ databases">
        <title>Complete genome sequence of Arcticibacterium luteifluviistationis SM1504T, a cytophagaceae bacterium isolated from Arctic surface seawater.</title>
        <authorList>
            <person name="Li Y."/>
            <person name="Qin Q.-L."/>
        </authorList>
    </citation>
    <scope>NUCLEOTIDE SEQUENCE [LARGE SCALE GENOMIC DNA]</scope>
    <source>
        <strain evidence="3 4">SM1504</strain>
    </source>
</reference>
<keyword evidence="1" id="KW-0812">Transmembrane</keyword>